<name>A0A1S9PE38_9SPHI</name>
<dbReference type="PROSITE" id="PS50042">
    <property type="entry name" value="CNMP_BINDING_3"/>
    <property type="match status" value="1"/>
</dbReference>
<accession>A0A1S9PE38</accession>
<dbReference type="InterPro" id="IPR018490">
    <property type="entry name" value="cNMP-bd_dom_sf"/>
</dbReference>
<dbReference type="Pfam" id="PF00027">
    <property type="entry name" value="cNMP_binding"/>
    <property type="match status" value="1"/>
</dbReference>
<dbReference type="CDD" id="cd00038">
    <property type="entry name" value="CAP_ED"/>
    <property type="match status" value="1"/>
</dbReference>
<dbReference type="InterPro" id="IPR014710">
    <property type="entry name" value="RmlC-like_jellyroll"/>
</dbReference>
<dbReference type="SUPFAM" id="SSF51206">
    <property type="entry name" value="cAMP-binding domain-like"/>
    <property type="match status" value="1"/>
</dbReference>
<dbReference type="InterPro" id="IPR000595">
    <property type="entry name" value="cNMP-bd_dom"/>
</dbReference>
<dbReference type="Proteomes" id="UP000189739">
    <property type="component" value="Unassembled WGS sequence"/>
</dbReference>
<gene>
    <name evidence="2" type="ORF">BC343_28870</name>
</gene>
<evidence type="ECO:0000313" key="2">
    <source>
        <dbReference type="EMBL" id="OOQ59177.1"/>
    </source>
</evidence>
<dbReference type="AlphaFoldDB" id="A0A1S9PE38"/>
<dbReference type="Gene3D" id="2.60.120.10">
    <property type="entry name" value="Jelly Rolls"/>
    <property type="match status" value="1"/>
</dbReference>
<organism evidence="2 3">
    <name type="scientific">Mucilaginibacter pedocola</name>
    <dbReference type="NCBI Taxonomy" id="1792845"/>
    <lineage>
        <taxon>Bacteria</taxon>
        <taxon>Pseudomonadati</taxon>
        <taxon>Bacteroidota</taxon>
        <taxon>Sphingobacteriia</taxon>
        <taxon>Sphingobacteriales</taxon>
        <taxon>Sphingobacteriaceae</taxon>
        <taxon>Mucilaginibacter</taxon>
    </lineage>
</organism>
<evidence type="ECO:0000313" key="3">
    <source>
        <dbReference type="Proteomes" id="UP000189739"/>
    </source>
</evidence>
<reference evidence="2 3" key="1">
    <citation type="submission" date="2016-07" db="EMBL/GenBank/DDBJ databases">
        <title>Genomic analysis of zinc-resistant bacterium Mucilaginibacter pedocola TBZ30.</title>
        <authorList>
            <person name="Huang J."/>
            <person name="Tang J."/>
        </authorList>
    </citation>
    <scope>NUCLEOTIDE SEQUENCE [LARGE SCALE GENOMIC DNA]</scope>
    <source>
        <strain evidence="2 3">TBZ30</strain>
    </source>
</reference>
<dbReference type="STRING" id="1792845.BC343_28870"/>
<feature type="domain" description="Cyclic nucleotide-binding" evidence="1">
    <location>
        <begin position="11"/>
        <end position="114"/>
    </location>
</feature>
<dbReference type="OrthoDB" id="758145at2"/>
<protein>
    <recommendedName>
        <fullName evidence="1">Cyclic nucleotide-binding domain-containing protein</fullName>
    </recommendedName>
</protein>
<dbReference type="EMBL" id="MBTF01000015">
    <property type="protein sequence ID" value="OOQ59177.1"/>
    <property type="molecule type" value="Genomic_DNA"/>
</dbReference>
<keyword evidence="3" id="KW-1185">Reference proteome</keyword>
<proteinExistence type="predicted"/>
<dbReference type="SMART" id="SM00100">
    <property type="entry name" value="cNMP"/>
    <property type="match status" value="1"/>
</dbReference>
<evidence type="ECO:0000259" key="1">
    <source>
        <dbReference type="PROSITE" id="PS50042"/>
    </source>
</evidence>
<comment type="caution">
    <text evidence="2">The sequence shown here is derived from an EMBL/GenBank/DDBJ whole genome shotgun (WGS) entry which is preliminary data.</text>
</comment>
<sequence length="190" mass="21653">MENSLPLFLQQLKPLPTEDMQQINAAFEVKYFSEGEYLFKAGGVCHHMFFIVDGVLRIMAANEKGNQITYFFLKAGQLCTILKSFNEGIIAHESIQAACDVQVVVIGKHRLEELYLAFPYLKEMITQASQNTLLAKISTRNAYRGLDSAERYKLFMEQQSYIAQRVSLTDIASYLGITPQSLSRIRKNIR</sequence>
<dbReference type="RefSeq" id="WP_078348837.1">
    <property type="nucleotide sequence ID" value="NZ_MBTF01000015.1"/>
</dbReference>